<evidence type="ECO:0000313" key="2">
    <source>
        <dbReference type="Proteomes" id="UP000236311"/>
    </source>
</evidence>
<proteinExistence type="predicted"/>
<accession>A0A2K4ZBF6</accession>
<dbReference type="EMBL" id="OFSM01000002">
    <property type="protein sequence ID" value="SOY27798.1"/>
    <property type="molecule type" value="Genomic_DNA"/>
</dbReference>
<dbReference type="Proteomes" id="UP000236311">
    <property type="component" value="Unassembled WGS sequence"/>
</dbReference>
<name>A0A2K4ZBF6_9FIRM</name>
<evidence type="ECO:0000313" key="1">
    <source>
        <dbReference type="EMBL" id="SOY27798.1"/>
    </source>
</evidence>
<reference evidence="1 2" key="1">
    <citation type="submission" date="2018-01" db="EMBL/GenBank/DDBJ databases">
        <authorList>
            <person name="Gaut B.S."/>
            <person name="Morton B.R."/>
            <person name="Clegg M.T."/>
            <person name="Duvall M.R."/>
        </authorList>
    </citation>
    <scope>NUCLEOTIDE SEQUENCE [LARGE SCALE GENOMIC DNA]</scope>
    <source>
        <strain evidence="1">GP69</strain>
    </source>
</reference>
<organism evidence="1 2">
    <name type="scientific">Acetatifactor muris</name>
    <dbReference type="NCBI Taxonomy" id="879566"/>
    <lineage>
        <taxon>Bacteria</taxon>
        <taxon>Bacillati</taxon>
        <taxon>Bacillota</taxon>
        <taxon>Clostridia</taxon>
        <taxon>Lachnospirales</taxon>
        <taxon>Lachnospiraceae</taxon>
        <taxon>Acetatifactor</taxon>
    </lineage>
</organism>
<keyword evidence="2" id="KW-1185">Reference proteome</keyword>
<dbReference type="AlphaFoldDB" id="A0A2K4ZBF6"/>
<dbReference type="OrthoDB" id="1705555at2"/>
<protein>
    <submittedName>
        <fullName evidence="1">Uncharacterized protein</fullName>
    </submittedName>
</protein>
<dbReference type="RefSeq" id="WP_103237906.1">
    <property type="nucleotide sequence ID" value="NZ_JANJZD010000002.1"/>
</dbReference>
<sequence length="182" mass="21883">MKKNQEEMNIADNPLYHDTWKLLKKYRDVVWSLELSVQQVRSRFEIEYGSSIEDFLESVYVAGIDLSDRNIEHHAKCIERSHRMLKLLDTSIDLLRTKHKNGESYYWLLYYSFLSPQQLRNVEEIIEKLRPHIRDISFRTYYRRRREAIDALSSILWGYTSKDSIDILEKFFPDDKNAGEQK</sequence>
<gene>
    <name evidence="1" type="ORF">AMURIS_00503</name>
</gene>